<reference evidence="2 3" key="1">
    <citation type="submission" date="2017-12" db="EMBL/GenBank/DDBJ databases">
        <title>Sequencing, de novo assembly and annotation of complete genome of a new Thraustochytrid species, strain FCC1311.</title>
        <authorList>
            <person name="Sedici K."/>
            <person name="Godart F."/>
            <person name="Aiese Cigliano R."/>
            <person name="Sanseverino W."/>
            <person name="Barakat M."/>
            <person name="Ortet P."/>
            <person name="Marechal E."/>
            <person name="Cagnac O."/>
            <person name="Amato A."/>
        </authorList>
    </citation>
    <scope>NUCLEOTIDE SEQUENCE [LARGE SCALE GENOMIC DNA]</scope>
</reference>
<evidence type="ECO:0000259" key="1">
    <source>
        <dbReference type="Pfam" id="PF05076"/>
    </source>
</evidence>
<feature type="domain" description="Suppressor of fused-like" evidence="1">
    <location>
        <begin position="76"/>
        <end position="234"/>
    </location>
</feature>
<dbReference type="Proteomes" id="UP000241890">
    <property type="component" value="Unassembled WGS sequence"/>
</dbReference>
<dbReference type="InterPro" id="IPR020941">
    <property type="entry name" value="SUFU-like_domain"/>
</dbReference>
<dbReference type="EMBL" id="BEYU01000134">
    <property type="protein sequence ID" value="GBG32909.1"/>
    <property type="molecule type" value="Genomic_DNA"/>
</dbReference>
<accession>A0A2R5GRH5</accession>
<evidence type="ECO:0000313" key="3">
    <source>
        <dbReference type="Proteomes" id="UP000241890"/>
    </source>
</evidence>
<dbReference type="Pfam" id="PF05076">
    <property type="entry name" value="SUFU"/>
    <property type="match status" value="1"/>
</dbReference>
<evidence type="ECO:0000313" key="2">
    <source>
        <dbReference type="EMBL" id="GBG32909.1"/>
    </source>
</evidence>
<proteinExistence type="predicted"/>
<name>A0A2R5GRH5_9STRA</name>
<comment type="caution">
    <text evidence="2">The sequence shown here is derived from an EMBL/GenBank/DDBJ whole genome shotgun (WGS) entry which is preliminary data.</text>
</comment>
<organism evidence="2 3">
    <name type="scientific">Hondaea fermentalgiana</name>
    <dbReference type="NCBI Taxonomy" id="2315210"/>
    <lineage>
        <taxon>Eukaryota</taxon>
        <taxon>Sar</taxon>
        <taxon>Stramenopiles</taxon>
        <taxon>Bigyra</taxon>
        <taxon>Labyrinthulomycetes</taxon>
        <taxon>Thraustochytrida</taxon>
        <taxon>Thraustochytriidae</taxon>
        <taxon>Hondaea</taxon>
    </lineage>
</organism>
<gene>
    <name evidence="2" type="ORF">FCC1311_091352</name>
</gene>
<keyword evidence="3" id="KW-1185">Reference proteome</keyword>
<sequence length="284" mass="32262">MGSSKSKSATARGPSVAALHVENTKDASDWRFSTPVIRFYEDNFDVIKEKPLGEEFEEFDVGSTTCSIGVMIMRSEDEFVYATTGFGNMVLLEEKEQGIPREKRNHGFELVFRLPIPEEQKNAGSNMVLPAWPVDLLLRICAEKVDDPMPPVEPTQRVLINQEQIPESHEQFDQITTRHFFYALADKEEDAPFNRTLEDAHGKVRFLFLCGLTAQERFWAKNHGLSALETKMREVSAACNEAADDAEDTEASFTFGLNDLYRESVVQRRTIFRSVRLNKASEVQ</sequence>
<dbReference type="InParanoid" id="A0A2R5GRH5"/>
<dbReference type="SUPFAM" id="SSF103359">
    <property type="entry name" value="Suppressor of Fused, N-terminal domain"/>
    <property type="match status" value="1"/>
</dbReference>
<dbReference type="AlphaFoldDB" id="A0A2R5GRH5"/>
<protein>
    <recommendedName>
        <fullName evidence="1">Suppressor of fused-like domain-containing protein</fullName>
    </recommendedName>
</protein>
<dbReference type="InterPro" id="IPR037181">
    <property type="entry name" value="SUFU_N"/>
</dbReference>